<protein>
    <recommendedName>
        <fullName evidence="12">NADH-quinone oxidoreductase subunit A</fullName>
        <ecNumber evidence="12">7.1.1.-</ecNumber>
    </recommendedName>
    <alternativeName>
        <fullName evidence="12">NADH dehydrogenase I subunit A</fullName>
    </alternativeName>
    <alternativeName>
        <fullName evidence="12">NDH-1 subunit A</fullName>
    </alternativeName>
    <alternativeName>
        <fullName evidence="12">NUO1</fullName>
    </alternativeName>
</protein>
<dbReference type="GO" id="GO:0048038">
    <property type="term" value="F:quinone binding"/>
    <property type="evidence" value="ECO:0007669"/>
    <property type="project" value="UniProtKB-KW"/>
</dbReference>
<reference evidence="14 15" key="1">
    <citation type="submission" date="2015-04" db="EMBL/GenBank/DDBJ databases">
        <title>Buchnera aphidicola assembly.</title>
        <authorList>
            <person name="Zhang Y."/>
        </authorList>
    </citation>
    <scope>NUCLEOTIDE SEQUENCE [LARGE SCALE GENOMIC DNA]</scope>
    <source>
        <strain evidence="14 15">SC</strain>
    </source>
</reference>
<dbReference type="PATRIC" id="fig|118110.3.peg.140"/>
<sequence length="130" mass="14644">MSNDIQYLALCTFFLTALGICILMLSLSAILGGKSQARYKHTPFESGIDSVDHSDLNLSIKFYLVAIYFVLFDVEALYLYLWSISAIEVGWIGFVEVIVFVLFLLSGLIYLIRSNGLNIGYKSKPLFKKL</sequence>
<feature type="transmembrane region" description="Helical" evidence="12">
    <location>
        <begin position="89"/>
        <end position="112"/>
    </location>
</feature>
<gene>
    <name evidence="12" type="primary">nuoA</name>
    <name evidence="14" type="ORF">XW81_00725</name>
</gene>
<dbReference type="GO" id="GO:0030964">
    <property type="term" value="C:NADH dehydrogenase complex"/>
    <property type="evidence" value="ECO:0007669"/>
    <property type="project" value="TreeGrafter"/>
</dbReference>
<organism evidence="14 15">
    <name type="scientific">Buchnera aphidicola subsp. Schlechtendalia chinensis</name>
    <dbReference type="NCBI Taxonomy" id="118110"/>
    <lineage>
        <taxon>Bacteria</taxon>
        <taxon>Pseudomonadati</taxon>
        <taxon>Pseudomonadota</taxon>
        <taxon>Gammaproteobacteria</taxon>
        <taxon>Enterobacterales</taxon>
        <taxon>Erwiniaceae</taxon>
        <taxon>Buchnera</taxon>
    </lineage>
</organism>
<evidence type="ECO:0000256" key="11">
    <source>
        <dbReference type="ARBA" id="ARBA00023136"/>
    </source>
</evidence>
<evidence type="ECO:0000256" key="12">
    <source>
        <dbReference type="HAMAP-Rule" id="MF_01394"/>
    </source>
</evidence>
<comment type="function">
    <text evidence="12">NDH-1 shuttles electrons from NADH, via FMN and iron-sulfur (Fe-S) centers, to quinones in the respiratory chain. The immediate electron acceptor for the enzyme in this species is believed to be ubiquinone. Couples the redox reaction to proton translocation (for every two electrons transferred, four hydrogen ions are translocated across the cytoplasmic membrane), and thus conserves the redox energy in a proton gradient.</text>
</comment>
<dbReference type="RefSeq" id="WP_075473970.1">
    <property type="nucleotide sequence ID" value="NZ_CP011299.1"/>
</dbReference>
<keyword evidence="10 12" id="KW-0830">Ubiquinone</keyword>
<feature type="transmembrane region" description="Helical" evidence="12">
    <location>
        <begin position="6"/>
        <end position="31"/>
    </location>
</feature>
<dbReference type="PANTHER" id="PTHR11058">
    <property type="entry name" value="NADH-UBIQUINONE OXIDOREDUCTASE CHAIN 3"/>
    <property type="match status" value="1"/>
</dbReference>
<dbReference type="HAMAP" id="MF_01394">
    <property type="entry name" value="NDH1_NuoA"/>
    <property type="match status" value="1"/>
</dbReference>
<dbReference type="STRING" id="118110.XW81_00725"/>
<dbReference type="Proteomes" id="UP000077654">
    <property type="component" value="Chromosome"/>
</dbReference>
<dbReference type="PANTHER" id="PTHR11058:SF21">
    <property type="entry name" value="NADH-QUINONE OXIDOREDUCTASE SUBUNIT A"/>
    <property type="match status" value="1"/>
</dbReference>
<dbReference type="InterPro" id="IPR000440">
    <property type="entry name" value="NADH_UbQ/plastoQ_OxRdtase_su3"/>
</dbReference>
<evidence type="ECO:0000256" key="7">
    <source>
        <dbReference type="ARBA" id="ARBA00022967"/>
    </source>
</evidence>
<dbReference type="InterPro" id="IPR038430">
    <property type="entry name" value="NDAH_ubi_oxred_su3_sf"/>
</dbReference>
<comment type="subunit">
    <text evidence="12">NDH-1 is composed of 13 different subunits. Subunits NuoA, H, J, K, L, M, N constitute the membrane sector of the complex.</text>
</comment>
<comment type="similarity">
    <text evidence="2 12 13">Belongs to the complex I subunit 3 family.</text>
</comment>
<dbReference type="EMBL" id="CP011299">
    <property type="protein sequence ID" value="ANF16951.1"/>
    <property type="molecule type" value="Genomic_DNA"/>
</dbReference>
<dbReference type="Pfam" id="PF00507">
    <property type="entry name" value="Oxidored_q4"/>
    <property type="match status" value="1"/>
</dbReference>
<accession>A0A172WDB9</accession>
<evidence type="ECO:0000256" key="5">
    <source>
        <dbReference type="ARBA" id="ARBA00022692"/>
    </source>
</evidence>
<evidence type="ECO:0000256" key="2">
    <source>
        <dbReference type="ARBA" id="ARBA00008472"/>
    </source>
</evidence>
<keyword evidence="4 12" id="KW-1003">Cell membrane</keyword>
<keyword evidence="8 12" id="KW-1133">Transmembrane helix</keyword>
<evidence type="ECO:0000313" key="14">
    <source>
        <dbReference type="EMBL" id="ANF16951.1"/>
    </source>
</evidence>
<keyword evidence="15" id="KW-1185">Reference proteome</keyword>
<dbReference type="AlphaFoldDB" id="A0A172WDB9"/>
<dbReference type="OrthoDB" id="9791970at2"/>
<evidence type="ECO:0000256" key="4">
    <source>
        <dbReference type="ARBA" id="ARBA00022475"/>
    </source>
</evidence>
<keyword evidence="3 12" id="KW-0813">Transport</keyword>
<evidence type="ECO:0000256" key="3">
    <source>
        <dbReference type="ARBA" id="ARBA00022448"/>
    </source>
</evidence>
<feature type="transmembrane region" description="Helical" evidence="12">
    <location>
        <begin position="62"/>
        <end position="83"/>
    </location>
</feature>
<keyword evidence="6 12" id="KW-0874">Quinone</keyword>
<evidence type="ECO:0000313" key="15">
    <source>
        <dbReference type="Proteomes" id="UP000077654"/>
    </source>
</evidence>
<keyword evidence="7 12" id="KW-1278">Translocase</keyword>
<evidence type="ECO:0000256" key="6">
    <source>
        <dbReference type="ARBA" id="ARBA00022719"/>
    </source>
</evidence>
<dbReference type="GO" id="GO:0050136">
    <property type="term" value="F:NADH dehydrogenase (quinone) (non-electrogenic) activity"/>
    <property type="evidence" value="ECO:0007669"/>
    <property type="project" value="UniProtKB-UniRule"/>
</dbReference>
<evidence type="ECO:0000256" key="1">
    <source>
        <dbReference type="ARBA" id="ARBA00004141"/>
    </source>
</evidence>
<comment type="catalytic activity">
    <reaction evidence="12 13">
        <text>a quinone + NADH + 5 H(+)(in) = a quinol + NAD(+) + 4 H(+)(out)</text>
        <dbReference type="Rhea" id="RHEA:57888"/>
        <dbReference type="ChEBI" id="CHEBI:15378"/>
        <dbReference type="ChEBI" id="CHEBI:24646"/>
        <dbReference type="ChEBI" id="CHEBI:57540"/>
        <dbReference type="ChEBI" id="CHEBI:57945"/>
        <dbReference type="ChEBI" id="CHEBI:132124"/>
    </reaction>
</comment>
<evidence type="ECO:0000256" key="8">
    <source>
        <dbReference type="ARBA" id="ARBA00022989"/>
    </source>
</evidence>
<comment type="subcellular location">
    <subcellularLocation>
        <location evidence="12 13">Cell membrane</location>
        <topology evidence="12 13">Multi-pass membrane protein</topology>
    </subcellularLocation>
    <subcellularLocation>
        <location evidence="1">Membrane</location>
        <topology evidence="1">Multi-pass membrane protein</topology>
    </subcellularLocation>
</comment>
<evidence type="ECO:0000256" key="9">
    <source>
        <dbReference type="ARBA" id="ARBA00023027"/>
    </source>
</evidence>
<dbReference type="GO" id="GO:0005886">
    <property type="term" value="C:plasma membrane"/>
    <property type="evidence" value="ECO:0007669"/>
    <property type="project" value="UniProtKB-SubCell"/>
</dbReference>
<dbReference type="GO" id="GO:0008137">
    <property type="term" value="F:NADH dehydrogenase (ubiquinone) activity"/>
    <property type="evidence" value="ECO:0007669"/>
    <property type="project" value="InterPro"/>
</dbReference>
<keyword evidence="9 12" id="KW-0520">NAD</keyword>
<dbReference type="EC" id="7.1.1.-" evidence="12"/>
<name>A0A172WDB9_BUCSC</name>
<evidence type="ECO:0000256" key="13">
    <source>
        <dbReference type="RuleBase" id="RU003639"/>
    </source>
</evidence>
<dbReference type="Gene3D" id="1.20.58.1610">
    <property type="entry name" value="NADH:ubiquinone/plastoquinone oxidoreductase, chain 3"/>
    <property type="match status" value="1"/>
</dbReference>
<proteinExistence type="inferred from homology"/>
<keyword evidence="5 12" id="KW-0812">Transmembrane</keyword>
<dbReference type="InterPro" id="IPR023043">
    <property type="entry name" value="NAD(P)H_OxRDtase_bac/plastid"/>
</dbReference>
<keyword evidence="11 12" id="KW-0472">Membrane</keyword>
<evidence type="ECO:0000256" key="10">
    <source>
        <dbReference type="ARBA" id="ARBA00023075"/>
    </source>
</evidence>